<dbReference type="Gene3D" id="3.50.30.30">
    <property type="match status" value="2"/>
</dbReference>
<dbReference type="Pfam" id="PF13639">
    <property type="entry name" value="zf-RING_2"/>
    <property type="match status" value="2"/>
</dbReference>
<feature type="region of interest" description="Disordered" evidence="18">
    <location>
        <begin position="165"/>
        <end position="196"/>
    </location>
</feature>
<feature type="domain" description="RING-type" evidence="20">
    <location>
        <begin position="797"/>
        <end position="837"/>
    </location>
</feature>
<keyword evidence="16 19" id="KW-0472">Membrane</keyword>
<dbReference type="Pfam" id="PF18212">
    <property type="entry name" value="ZNRF_3_ecto"/>
    <property type="match status" value="1"/>
</dbReference>
<dbReference type="GO" id="GO:0008270">
    <property type="term" value="F:zinc ion binding"/>
    <property type="evidence" value="ECO:0007669"/>
    <property type="project" value="UniProtKB-KW"/>
</dbReference>
<feature type="compositionally biased region" description="Polar residues" evidence="18">
    <location>
        <begin position="852"/>
        <end position="862"/>
    </location>
</feature>
<evidence type="ECO:0000256" key="8">
    <source>
        <dbReference type="ARBA" id="ARBA00022687"/>
    </source>
</evidence>
<dbReference type="PANTHER" id="PTHR16200">
    <property type="entry name" value="RING ZINC FINGER"/>
    <property type="match status" value="1"/>
</dbReference>
<feature type="compositionally biased region" description="Polar residues" evidence="18">
    <location>
        <begin position="168"/>
        <end position="178"/>
    </location>
</feature>
<evidence type="ECO:0000256" key="3">
    <source>
        <dbReference type="ARBA" id="ARBA00004906"/>
    </source>
</evidence>
<dbReference type="InterPro" id="IPR051073">
    <property type="entry name" value="ZNRF3_Arkadia_E3_ligases"/>
</dbReference>
<dbReference type="GO" id="GO:0061630">
    <property type="term" value="F:ubiquitin protein ligase activity"/>
    <property type="evidence" value="ECO:0007669"/>
    <property type="project" value="UniProtKB-EC"/>
</dbReference>
<feature type="region of interest" description="Disordered" evidence="18">
    <location>
        <begin position="849"/>
        <end position="880"/>
    </location>
</feature>
<organism evidence="21 22">
    <name type="scientific">Takifugu bimaculatus</name>
    <dbReference type="NCBI Taxonomy" id="433685"/>
    <lineage>
        <taxon>Eukaryota</taxon>
        <taxon>Metazoa</taxon>
        <taxon>Chordata</taxon>
        <taxon>Craniata</taxon>
        <taxon>Vertebrata</taxon>
        <taxon>Euteleostomi</taxon>
        <taxon>Actinopterygii</taxon>
        <taxon>Neopterygii</taxon>
        <taxon>Teleostei</taxon>
        <taxon>Neoteleostei</taxon>
        <taxon>Acanthomorphata</taxon>
        <taxon>Eupercaria</taxon>
        <taxon>Tetraodontiformes</taxon>
        <taxon>Tetradontoidea</taxon>
        <taxon>Tetraodontidae</taxon>
        <taxon>Takifugu</taxon>
    </lineage>
</organism>
<evidence type="ECO:0000313" key="22">
    <source>
        <dbReference type="Proteomes" id="UP000516260"/>
    </source>
</evidence>
<dbReference type="Proteomes" id="UP000516260">
    <property type="component" value="Chromosome 9"/>
</dbReference>
<comment type="subcellular location">
    <subcellularLocation>
        <location evidence="2">Cell membrane</location>
        <topology evidence="2">Single-pass type I membrane protein</topology>
    </subcellularLocation>
</comment>
<evidence type="ECO:0000256" key="12">
    <source>
        <dbReference type="ARBA" id="ARBA00022771"/>
    </source>
</evidence>
<dbReference type="SMART" id="SM00184">
    <property type="entry name" value="RING"/>
    <property type="match status" value="2"/>
</dbReference>
<evidence type="ECO:0000256" key="5">
    <source>
        <dbReference type="ARBA" id="ARBA00012483"/>
    </source>
</evidence>
<feature type="region of interest" description="Disordered" evidence="18">
    <location>
        <begin position="1087"/>
        <end position="1198"/>
    </location>
</feature>
<comment type="catalytic activity">
    <reaction evidence="1">
        <text>S-ubiquitinyl-[E2 ubiquitin-conjugating enzyme]-L-cysteine + [acceptor protein]-L-lysine = [E2 ubiquitin-conjugating enzyme]-L-cysteine + N(6)-ubiquitinyl-[acceptor protein]-L-lysine.</text>
        <dbReference type="EC" id="2.3.2.27"/>
    </reaction>
</comment>
<gene>
    <name evidence="21" type="ORF">fugu_008702</name>
</gene>
<evidence type="ECO:0000256" key="9">
    <source>
        <dbReference type="ARBA" id="ARBA00022692"/>
    </source>
</evidence>
<evidence type="ECO:0000256" key="18">
    <source>
        <dbReference type="SAM" id="MobiDB-lite"/>
    </source>
</evidence>
<feature type="domain" description="RING-type" evidence="20">
    <location>
        <begin position="113"/>
        <end position="153"/>
    </location>
</feature>
<evidence type="ECO:0000256" key="2">
    <source>
        <dbReference type="ARBA" id="ARBA00004251"/>
    </source>
</evidence>
<dbReference type="GO" id="GO:0005886">
    <property type="term" value="C:plasma membrane"/>
    <property type="evidence" value="ECO:0007669"/>
    <property type="project" value="UniProtKB-SubCell"/>
</dbReference>
<dbReference type="GO" id="GO:0016567">
    <property type="term" value="P:protein ubiquitination"/>
    <property type="evidence" value="ECO:0007669"/>
    <property type="project" value="UniProtKB-UniPathway"/>
</dbReference>
<dbReference type="Gene3D" id="3.30.40.10">
    <property type="entry name" value="Zinc/RING finger domain, C3HC4 (zinc finger)"/>
    <property type="match status" value="2"/>
</dbReference>
<feature type="compositionally biased region" description="Low complexity" evidence="18">
    <location>
        <begin position="336"/>
        <end position="345"/>
    </location>
</feature>
<evidence type="ECO:0000256" key="15">
    <source>
        <dbReference type="ARBA" id="ARBA00022989"/>
    </source>
</evidence>
<name>A0A4Z2AWP0_9TELE</name>
<evidence type="ECO:0000256" key="1">
    <source>
        <dbReference type="ARBA" id="ARBA00000900"/>
    </source>
</evidence>
<keyword evidence="10" id="KW-0479">Metal-binding</keyword>
<evidence type="ECO:0000259" key="20">
    <source>
        <dbReference type="PROSITE" id="PS50089"/>
    </source>
</evidence>
<keyword evidence="6" id="KW-1003">Cell membrane</keyword>
<evidence type="ECO:0000256" key="19">
    <source>
        <dbReference type="SAM" id="Phobius"/>
    </source>
</evidence>
<dbReference type="UniPathway" id="UPA00143"/>
<evidence type="ECO:0000256" key="13">
    <source>
        <dbReference type="ARBA" id="ARBA00022786"/>
    </source>
</evidence>
<feature type="compositionally biased region" description="Low complexity" evidence="18">
    <location>
        <begin position="1020"/>
        <end position="1029"/>
    </location>
</feature>
<evidence type="ECO:0000313" key="21">
    <source>
        <dbReference type="EMBL" id="TNM84524.1"/>
    </source>
</evidence>
<evidence type="ECO:0000256" key="4">
    <source>
        <dbReference type="ARBA" id="ARBA00008759"/>
    </source>
</evidence>
<dbReference type="GO" id="GO:0030178">
    <property type="term" value="P:negative regulation of Wnt signaling pathway"/>
    <property type="evidence" value="ECO:0007669"/>
    <property type="project" value="UniProtKB-ARBA"/>
</dbReference>
<protein>
    <recommendedName>
        <fullName evidence="5">RING-type E3 ubiquitin transferase</fullName>
        <ecNumber evidence="5">2.3.2.27</ecNumber>
    </recommendedName>
</protein>
<proteinExistence type="inferred from homology"/>
<feature type="transmembrane region" description="Helical" evidence="19">
    <location>
        <begin position="38"/>
        <end position="57"/>
    </location>
</feature>
<keyword evidence="14" id="KW-0862">Zinc</keyword>
<keyword evidence="9 19" id="KW-0812">Transmembrane</keyword>
<comment type="pathway">
    <text evidence="3">Protein modification; protein ubiquitination.</text>
</comment>
<keyword evidence="7" id="KW-0808">Transferase</keyword>
<comment type="caution">
    <text evidence="21">The sequence shown here is derived from an EMBL/GenBank/DDBJ whole genome shotgun (WGS) entry which is preliminary data.</text>
</comment>
<dbReference type="SUPFAM" id="SSF57850">
    <property type="entry name" value="RING/U-box"/>
    <property type="match status" value="2"/>
</dbReference>
<evidence type="ECO:0000256" key="10">
    <source>
        <dbReference type="ARBA" id="ARBA00022723"/>
    </source>
</evidence>
<comment type="similarity">
    <text evidence="4">Belongs to the ZNRF3 family.</text>
</comment>
<keyword evidence="8" id="KW-0879">Wnt signaling pathway</keyword>
<dbReference type="FunFam" id="3.30.40.10:FF:000970">
    <property type="entry name" value="Ring finger protein 43"/>
    <property type="match status" value="2"/>
</dbReference>
<evidence type="ECO:0000256" key="11">
    <source>
        <dbReference type="ARBA" id="ARBA00022729"/>
    </source>
</evidence>
<dbReference type="PROSITE" id="PS50089">
    <property type="entry name" value="ZF_RING_2"/>
    <property type="match status" value="2"/>
</dbReference>
<evidence type="ECO:0000256" key="16">
    <source>
        <dbReference type="ARBA" id="ARBA00023136"/>
    </source>
</evidence>
<feature type="region of interest" description="Disordered" evidence="18">
    <location>
        <begin position="433"/>
        <end position="514"/>
    </location>
</feature>
<keyword evidence="22" id="KW-1185">Reference proteome</keyword>
<dbReference type="EC" id="2.3.2.27" evidence="5"/>
<dbReference type="InterPro" id="IPR040700">
    <property type="entry name" value="ZNRF-3_ecto"/>
</dbReference>
<reference evidence="21 22" key="1">
    <citation type="submission" date="2019-04" db="EMBL/GenBank/DDBJ databases">
        <title>The sequence and de novo assembly of Takifugu bimaculatus genome using PacBio and Hi-C technologies.</title>
        <authorList>
            <person name="Xu P."/>
            <person name="Liu B."/>
            <person name="Zhou Z."/>
        </authorList>
    </citation>
    <scope>NUCLEOTIDE SEQUENCE [LARGE SCALE GENOMIC DNA]</scope>
    <source>
        <strain evidence="21">TB-2018</strain>
        <tissue evidence="21">Muscle</tissue>
    </source>
</reference>
<accession>A0A4Z2AWP0</accession>
<evidence type="ECO:0000256" key="14">
    <source>
        <dbReference type="ARBA" id="ARBA00022833"/>
    </source>
</evidence>
<sequence length="1346" mass="147900">MVESDDAEELMALVNKNEEAVVRIEIMVNPPRWPHYDMGIVLTIVLAVLTIVLIFALRYKCRSSRTWDSVHQQTRQAISRLETKTYNSQGCSGPHHQRAPWGSASSSNSSPVCAICLEEFQDGQHLRIISCAHEFHKDCVDPWLLQHRTCPLCMHNIMGTERQAQRFRLQQSSEQSQGFLHHHPYSGPRNHHFPQHAVPFSLRPQYPCGPSGPYPDLGHYNGSSPRDDQTLQFLASRPFGSSCGYHRPAEGPGRPQMFGGNCRTSSHHYAPRRSCHTYRSSCPAQRSASSSRLYHGPSVGPQPHRTLGHGRQGEGSCSGGSYHTERSGYLADGPASDSSSGPCHGSSSDSVLNCTDVSLQGVYGSWSTFRSSLSSDYDPFVYYGPGNGHSAARRSSLDTCAQTRPRSLDSVENKAVCPEEQQPQTVFNHIHYHRHRHHHYEEEEHSQSPARGSEEELGATAAAPAALSLDKDSPEHSPCLCPNPDPTDRPSPGTDCQDRDPSRPAGPSVKVSPVPLQIPPHCCHRGHGHPPSARTGSCVVDGPSVCFHQGLDLQEDRSIHIHYGQSPGFCCPQPELHRALLPVPLLLDSGMEDCSYCTGAHVVWQKRVPQAHSDPQLLGPGGPRDRPVCMFHPGHAADRSTDLCLYCQALHHSQGAQAVIFDVSDDADAAAELQEADSLPRPVVMVESDDAEELMALVNKNEEAVVRIEIMVNPPRWPHYDMGIVLTIVLAVLTIVLIFALRYKCRSSRTWDSVHQQTRQAISRLETKTYNSQGCSGPHHQRAPWGSASSSNSSPVCAICLEEFQDGQHLRIISCAHEFHKDCVDPWLLQHRTCPLCMHNIMGTERQAQRFRLQQSSEQSQGFLHHHPYSGPRNHHFPQHAVPFSLRPQYPCGPSGPYPDLGHYNGSSPRDDQTLQFLASRPFGSSCGYHRPAEGPGRPQMFGGNCRTSSHHYAPRRSCHTYRSSCPAQRSASSSRLYHGPSVGPQPRRTLGHGRQGEGSCSGGSYHTERSGYLADGPASDSSSGPCHGSSSDSVLNCTDVSLQGVYGSWSTFRSSLSSDYDPFVYYGPGNGHSAARRSSLDTCAQTRPRSLDSVENKAVCPEEQQPQTVFNHIHYHRHRHHHYEEEEHSQSPARGSEEELGATAAAPAALSLDKDSPEHSPCLCPNPDPTDRPSPGTDCQDRDPSRPAGPSVKASPVPLQIPPHCCHRGHGHPPSARTGSCVVDGPSVCFHQGLDLQEDRSIHIHYGQSPGFCCPQPELHRALLPVPLLLDSGMEDCSYCTGAHVVWQKRVPQAHSDPQLLGPGGPRDRPVCMFHPGHAADRSTDLCLYCQALHHSQGSEEESGV</sequence>
<feature type="compositionally biased region" description="Basic residues" evidence="18">
    <location>
        <begin position="180"/>
        <end position="194"/>
    </location>
</feature>
<dbReference type="EMBL" id="SWLE01000022">
    <property type="protein sequence ID" value="TNM84524.1"/>
    <property type="molecule type" value="Genomic_DNA"/>
</dbReference>
<feature type="compositionally biased region" description="Basic residues" evidence="18">
    <location>
        <begin position="864"/>
        <end position="878"/>
    </location>
</feature>
<dbReference type="InterPro" id="IPR013083">
    <property type="entry name" value="Znf_RING/FYVE/PHD"/>
</dbReference>
<evidence type="ECO:0000256" key="6">
    <source>
        <dbReference type="ARBA" id="ARBA00022475"/>
    </source>
</evidence>
<keyword evidence="11" id="KW-0732">Signal</keyword>
<keyword evidence="12 17" id="KW-0863">Zinc-finger</keyword>
<keyword evidence="15 19" id="KW-1133">Transmembrane helix</keyword>
<evidence type="ECO:0000256" key="7">
    <source>
        <dbReference type="ARBA" id="ARBA00022679"/>
    </source>
</evidence>
<keyword evidence="13" id="KW-0833">Ubl conjugation pathway</keyword>
<feature type="transmembrane region" description="Helical" evidence="19">
    <location>
        <begin position="720"/>
        <end position="741"/>
    </location>
</feature>
<feature type="region of interest" description="Disordered" evidence="18">
    <location>
        <begin position="286"/>
        <end position="345"/>
    </location>
</feature>
<dbReference type="InterPro" id="IPR001841">
    <property type="entry name" value="Znf_RING"/>
</dbReference>
<dbReference type="GO" id="GO:0016055">
    <property type="term" value="P:Wnt signaling pathway"/>
    <property type="evidence" value="ECO:0007669"/>
    <property type="project" value="UniProtKB-KW"/>
</dbReference>
<feature type="region of interest" description="Disordered" evidence="18">
    <location>
        <begin position="970"/>
        <end position="1029"/>
    </location>
</feature>
<evidence type="ECO:0000256" key="17">
    <source>
        <dbReference type="PROSITE-ProRule" id="PRU00175"/>
    </source>
</evidence>